<comment type="caution">
    <text evidence="2">The sequence shown here is derived from an EMBL/GenBank/DDBJ whole genome shotgun (WGS) entry which is preliminary data.</text>
</comment>
<reference evidence="2 3" key="1">
    <citation type="submission" date="2022-06" db="EMBL/GenBank/DDBJ databases">
        <title>Genomic Encyclopedia of Archaeal and Bacterial Type Strains, Phase II (KMG-II): from individual species to whole genera.</title>
        <authorList>
            <person name="Goeker M."/>
        </authorList>
    </citation>
    <scope>NUCLEOTIDE SEQUENCE [LARGE SCALE GENOMIC DNA]</scope>
    <source>
        <strain evidence="2 3">DSM 45037</strain>
    </source>
</reference>
<gene>
    <name evidence="2" type="ORF">LX12_003206</name>
</gene>
<feature type="domain" description="AB hydrolase-1" evidence="1">
    <location>
        <begin position="14"/>
        <end position="252"/>
    </location>
</feature>
<dbReference type="InterPro" id="IPR029058">
    <property type="entry name" value="AB_hydrolase_fold"/>
</dbReference>
<dbReference type="Proteomes" id="UP001205740">
    <property type="component" value="Unassembled WGS sequence"/>
</dbReference>
<dbReference type="EMBL" id="JAMTCG010000006">
    <property type="protein sequence ID" value="MCP2162002.1"/>
    <property type="molecule type" value="Genomic_DNA"/>
</dbReference>
<dbReference type="PANTHER" id="PTHR43689:SF8">
    <property type="entry name" value="ALPHA_BETA-HYDROLASES SUPERFAMILY PROTEIN"/>
    <property type="match status" value="1"/>
</dbReference>
<dbReference type="PANTHER" id="PTHR43689">
    <property type="entry name" value="HYDROLASE"/>
    <property type="match status" value="1"/>
</dbReference>
<protein>
    <submittedName>
        <fullName evidence="2">Pimeloyl-ACP methyl ester carboxylesterase</fullName>
    </submittedName>
</protein>
<sequence>MQLRHDVIGDGPTLVLVHGVIHRRQAWSVVADLLAPYRRVVVVDLPGHGESDDFDQPGSERIAMMLDELSAFVQQVGDGSGPAHVAGNSLGGYLALCLAARGEVATATALSPAGFWRGHGEQSRAIGRFTALRAAASTMGERAPSLFRSRLVRYPSLAPFFAHPSHVSYENAVVDLNSLRTNTALDDGIDAQFVLPSVTDPSVPVTVAWGTRDLILPARQRHRVRDHFPQARVITVPGVGHVPMTDNPELIASILLAGSTVPTAGFTSGR</sequence>
<keyword evidence="3" id="KW-1185">Reference proteome</keyword>
<dbReference type="RefSeq" id="WP_253655587.1">
    <property type="nucleotide sequence ID" value="NZ_BAAAOE010000005.1"/>
</dbReference>
<evidence type="ECO:0000259" key="1">
    <source>
        <dbReference type="Pfam" id="PF12697"/>
    </source>
</evidence>
<accession>A0ABT1H432</accession>
<evidence type="ECO:0000313" key="3">
    <source>
        <dbReference type="Proteomes" id="UP001205740"/>
    </source>
</evidence>
<dbReference type="Pfam" id="PF12697">
    <property type="entry name" value="Abhydrolase_6"/>
    <property type="match status" value="1"/>
</dbReference>
<dbReference type="PRINTS" id="PR00111">
    <property type="entry name" value="ABHYDROLASE"/>
</dbReference>
<dbReference type="SUPFAM" id="SSF53474">
    <property type="entry name" value="alpha/beta-Hydrolases"/>
    <property type="match status" value="1"/>
</dbReference>
<name>A0ABT1H432_9NOCA</name>
<organism evidence="2 3">
    <name type="scientific">Williamsia serinedens</name>
    <dbReference type="NCBI Taxonomy" id="391736"/>
    <lineage>
        <taxon>Bacteria</taxon>
        <taxon>Bacillati</taxon>
        <taxon>Actinomycetota</taxon>
        <taxon>Actinomycetes</taxon>
        <taxon>Mycobacteriales</taxon>
        <taxon>Nocardiaceae</taxon>
        <taxon>Williamsia</taxon>
    </lineage>
</organism>
<evidence type="ECO:0000313" key="2">
    <source>
        <dbReference type="EMBL" id="MCP2162002.1"/>
    </source>
</evidence>
<dbReference type="InterPro" id="IPR000073">
    <property type="entry name" value="AB_hydrolase_1"/>
</dbReference>
<proteinExistence type="predicted"/>
<dbReference type="Gene3D" id="3.40.50.1820">
    <property type="entry name" value="alpha/beta hydrolase"/>
    <property type="match status" value="1"/>
</dbReference>